<feature type="transmembrane region" description="Helical" evidence="1">
    <location>
        <begin position="515"/>
        <end position="533"/>
    </location>
</feature>
<evidence type="ECO:0000313" key="3">
    <source>
        <dbReference type="Proteomes" id="UP000198287"/>
    </source>
</evidence>
<reference evidence="2 3" key="1">
    <citation type="submission" date="2015-12" db="EMBL/GenBank/DDBJ databases">
        <title>The genome of Folsomia candida.</title>
        <authorList>
            <person name="Faddeeva A."/>
            <person name="Derks M.F."/>
            <person name="Anvar Y."/>
            <person name="Smit S."/>
            <person name="Van Straalen N."/>
            <person name="Roelofs D."/>
        </authorList>
    </citation>
    <scope>NUCLEOTIDE SEQUENCE [LARGE SCALE GENOMIC DNA]</scope>
    <source>
        <strain evidence="2 3">VU population</strain>
        <tissue evidence="2">Whole body</tissue>
    </source>
</reference>
<protein>
    <submittedName>
        <fullName evidence="2">Uncharacterized protein</fullName>
    </submittedName>
</protein>
<gene>
    <name evidence="2" type="ORF">Fcan01_00227</name>
</gene>
<keyword evidence="1" id="KW-0812">Transmembrane</keyword>
<name>A0A226F0D4_FOLCA</name>
<feature type="transmembrane region" description="Helical" evidence="1">
    <location>
        <begin position="567"/>
        <end position="584"/>
    </location>
</feature>
<organism evidence="2 3">
    <name type="scientific">Folsomia candida</name>
    <name type="common">Springtail</name>
    <dbReference type="NCBI Taxonomy" id="158441"/>
    <lineage>
        <taxon>Eukaryota</taxon>
        <taxon>Metazoa</taxon>
        <taxon>Ecdysozoa</taxon>
        <taxon>Arthropoda</taxon>
        <taxon>Hexapoda</taxon>
        <taxon>Collembola</taxon>
        <taxon>Entomobryomorpha</taxon>
        <taxon>Isotomoidea</taxon>
        <taxon>Isotomidae</taxon>
        <taxon>Proisotominae</taxon>
        <taxon>Folsomia</taxon>
    </lineage>
</organism>
<keyword evidence="3" id="KW-1185">Reference proteome</keyword>
<keyword evidence="1" id="KW-1133">Transmembrane helix</keyword>
<dbReference type="Proteomes" id="UP000198287">
    <property type="component" value="Unassembled WGS sequence"/>
</dbReference>
<sequence>MVRQVGETGGIAYQTRKASLILVIVWLFGYTVLTSNLYIKGQSIHVWLSFCRPQLLTDIVILLPGIFPLSRLYLAIRPSSTQPAGKDFLGTKCIRVCSCEKNCSRKYYPISSHNCPNSIRLILPENMFDFFAKTCKLNGNRHLTPSKDESPFCVIEFQIGFKNLIYRYVENGWSRFHEAGLERLWRKYITMHKVFRGSTSLSKDKYFEAVQMSFANVRDQIHFHEAAPVSMKLIQPIFVISEVGPDFEIIRHNNNYSPLVTSASLGNNVYNFTPHFSYVRNTQKSSRSVVTFLNLNLYSIHYIASHNYWLLKQTVEKESPAYIFAHVEHYPDWDSDYVKSFTGMTGNSKFFLHQSDKNLVWTVCIPCSSVVQVSPDLTTFYELGRIWDIINLQNMQKKIVRTMASWFDLEKNLDFTCGPNLFYRGVTESPYYCGISELGRKYNFTPMTSADERIQPKRVIGLVIFRYMLRAGDIDDLLIIVSPLMLTMDKFEFTIVTNFPTTVGSLETLFSPFDYFTWTFLLLSCIAIIVLIYSERKLLSLSTLKFEPIFNLVSQLIGQGSFYFGNLNFKTIAVFWSFFCYILMENLYQGSIYSCLTVTLPPSVPKTIEDVISSNLQVITTSSILSVLVIQQNLSVLQHKILPDLIPWFPADSAYSRTIQKFNSSLYFLNLRDITRADIAATISNSQDILASNKTIRTSGTFAVMDDKNDLNNFSSLMKILGKRLLIKGHSGHMDFYTFYVDVVKTNFIVPKLYEGINRLVESGIYGRWGAMNDLKADLEEMRKVGSEPYRKLFRMEMVGTGRDDFKEDWTADPVPFEAIKYMFGLCLIILSLTCCVSLLEHTLGIISVCFTMSKYLFT</sequence>
<dbReference type="EMBL" id="LNIX01000001">
    <property type="protein sequence ID" value="OXA63263.1"/>
    <property type="molecule type" value="Genomic_DNA"/>
</dbReference>
<keyword evidence="1" id="KW-0472">Membrane</keyword>
<accession>A0A226F0D4</accession>
<evidence type="ECO:0000313" key="2">
    <source>
        <dbReference type="EMBL" id="OXA63263.1"/>
    </source>
</evidence>
<evidence type="ECO:0000256" key="1">
    <source>
        <dbReference type="SAM" id="Phobius"/>
    </source>
</evidence>
<proteinExistence type="predicted"/>
<feature type="transmembrane region" description="Helical" evidence="1">
    <location>
        <begin position="20"/>
        <end position="39"/>
    </location>
</feature>
<comment type="caution">
    <text evidence="2">The sequence shown here is derived from an EMBL/GenBank/DDBJ whole genome shotgun (WGS) entry which is preliminary data.</text>
</comment>
<feature type="transmembrane region" description="Helical" evidence="1">
    <location>
        <begin position="822"/>
        <end position="851"/>
    </location>
</feature>
<dbReference type="AlphaFoldDB" id="A0A226F0D4"/>